<evidence type="ECO:0000256" key="1">
    <source>
        <dbReference type="SAM" id="MobiDB-lite"/>
    </source>
</evidence>
<sequence>MWCSHCVEHQVHERTASRRHELRRHELRRHDGHGPRQD</sequence>
<feature type="region of interest" description="Disordered" evidence="1">
    <location>
        <begin position="12"/>
        <end position="38"/>
    </location>
</feature>
<comment type="caution">
    <text evidence="2">The sequence shown here is derived from an EMBL/GenBank/DDBJ whole genome shotgun (WGS) entry which is preliminary data.</text>
</comment>
<organism evidence="2 3">
    <name type="scientific">Phytophthora nicotianae P10297</name>
    <dbReference type="NCBI Taxonomy" id="1317064"/>
    <lineage>
        <taxon>Eukaryota</taxon>
        <taxon>Sar</taxon>
        <taxon>Stramenopiles</taxon>
        <taxon>Oomycota</taxon>
        <taxon>Peronosporomycetes</taxon>
        <taxon>Peronosporales</taxon>
        <taxon>Peronosporaceae</taxon>
        <taxon>Phytophthora</taxon>
    </lineage>
</organism>
<accession>W2YED3</accession>
<protein>
    <submittedName>
        <fullName evidence="2">Uncharacterized protein</fullName>
    </submittedName>
</protein>
<feature type="compositionally biased region" description="Basic and acidic residues" evidence="1">
    <location>
        <begin position="28"/>
        <end position="38"/>
    </location>
</feature>
<name>W2YED3_PHYNI</name>
<evidence type="ECO:0000313" key="2">
    <source>
        <dbReference type="EMBL" id="ETP33003.1"/>
    </source>
</evidence>
<dbReference type="AlphaFoldDB" id="W2YED3"/>
<proteinExistence type="predicted"/>
<dbReference type="EMBL" id="ANIY01003892">
    <property type="protein sequence ID" value="ETP33003.1"/>
    <property type="molecule type" value="Genomic_DNA"/>
</dbReference>
<dbReference type="Proteomes" id="UP000018948">
    <property type="component" value="Unassembled WGS sequence"/>
</dbReference>
<evidence type="ECO:0000313" key="3">
    <source>
        <dbReference type="Proteomes" id="UP000018948"/>
    </source>
</evidence>
<reference evidence="2 3" key="1">
    <citation type="submission" date="2013-11" db="EMBL/GenBank/DDBJ databases">
        <title>The Genome Sequence of Phytophthora parasitica P10297.</title>
        <authorList>
            <consortium name="The Broad Institute Genomics Platform"/>
            <person name="Russ C."/>
            <person name="Tyler B."/>
            <person name="Panabieres F."/>
            <person name="Shan W."/>
            <person name="Tripathy S."/>
            <person name="Grunwald N."/>
            <person name="Machado M."/>
            <person name="Johnson C.S."/>
            <person name="Walker B."/>
            <person name="Young S.K."/>
            <person name="Zeng Q."/>
            <person name="Gargeya S."/>
            <person name="Fitzgerald M."/>
            <person name="Haas B."/>
            <person name="Abouelleil A."/>
            <person name="Allen A.W."/>
            <person name="Alvarado L."/>
            <person name="Arachchi H.M."/>
            <person name="Berlin A.M."/>
            <person name="Chapman S.B."/>
            <person name="Gainer-Dewar J."/>
            <person name="Goldberg J."/>
            <person name="Griggs A."/>
            <person name="Gujja S."/>
            <person name="Hansen M."/>
            <person name="Howarth C."/>
            <person name="Imamovic A."/>
            <person name="Ireland A."/>
            <person name="Larimer J."/>
            <person name="McCowan C."/>
            <person name="Murphy C."/>
            <person name="Pearson M."/>
            <person name="Poon T.W."/>
            <person name="Priest M."/>
            <person name="Roberts A."/>
            <person name="Saif S."/>
            <person name="Shea T."/>
            <person name="Sisk P."/>
            <person name="Sykes S."/>
            <person name="Wortman J."/>
            <person name="Nusbaum C."/>
            <person name="Birren B."/>
        </authorList>
    </citation>
    <scope>NUCLEOTIDE SEQUENCE [LARGE SCALE GENOMIC DNA]</scope>
    <source>
        <strain evidence="2 3">P10297</strain>
    </source>
</reference>
<gene>
    <name evidence="2" type="ORF">F442_18415</name>
</gene>